<dbReference type="Proteomes" id="UP000003844">
    <property type="component" value="Unassembled WGS sequence"/>
</dbReference>
<evidence type="ECO:0000313" key="2">
    <source>
        <dbReference type="Proteomes" id="UP000003844"/>
    </source>
</evidence>
<proteinExistence type="predicted"/>
<name>H2BT04_GILLR</name>
<keyword evidence="2" id="KW-1185">Reference proteome</keyword>
<dbReference type="EMBL" id="JH594606">
    <property type="protein sequence ID" value="EHQ01534.1"/>
    <property type="molecule type" value="Genomic_DNA"/>
</dbReference>
<organism evidence="1 2">
    <name type="scientific">Gillisia limnaea (strain DSM 15749 / LMG 21470 / R-8282)</name>
    <dbReference type="NCBI Taxonomy" id="865937"/>
    <lineage>
        <taxon>Bacteria</taxon>
        <taxon>Pseudomonadati</taxon>
        <taxon>Bacteroidota</taxon>
        <taxon>Flavobacteriia</taxon>
        <taxon>Flavobacteriales</taxon>
        <taxon>Flavobacteriaceae</taxon>
        <taxon>Gillisia</taxon>
    </lineage>
</organism>
<accession>H2BT04</accession>
<dbReference type="eggNOG" id="ENOG5030Q6N">
    <property type="taxonomic scope" value="Bacteria"/>
</dbReference>
<protein>
    <submittedName>
        <fullName evidence="1">Uncharacterized protein</fullName>
    </submittedName>
</protein>
<reference evidence="2" key="1">
    <citation type="journal article" date="2012" name="Stand. Genomic Sci.">
        <title>Genome sequence of the Antarctic rhodopsins-containing flavobacterium Gillisia limnaea type strain (R-8282(T)).</title>
        <authorList>
            <person name="Riedel T."/>
            <person name="Held B."/>
            <person name="Nolan M."/>
            <person name="Lucas S."/>
            <person name="Lapidus A."/>
            <person name="Tice H."/>
            <person name="Del Rio T.G."/>
            <person name="Cheng J.F."/>
            <person name="Han C."/>
            <person name="Tapia R."/>
            <person name="Goodwin L.A."/>
            <person name="Pitluck S."/>
            <person name="Liolios K."/>
            <person name="Mavromatis K."/>
            <person name="Pagani I."/>
            <person name="Ivanova N."/>
            <person name="Mikhailova N."/>
            <person name="Pati A."/>
            <person name="Chen A."/>
            <person name="Palaniappan K."/>
            <person name="Land M."/>
            <person name="Rohde M."/>
            <person name="Tindall B.J."/>
            <person name="Detter J.C."/>
            <person name="Goker M."/>
            <person name="Bristow J."/>
            <person name="Eisen J.A."/>
            <person name="Markowitz V."/>
            <person name="Hugenholtz P."/>
            <person name="Kyrpides N.C."/>
            <person name="Klenk H.P."/>
            <person name="Woyke T."/>
        </authorList>
    </citation>
    <scope>NUCLEOTIDE SEQUENCE [LARGE SCALE GENOMIC DNA]</scope>
    <source>
        <strain evidence="2">DSM 15749 / LMG 21470 / R-8282</strain>
    </source>
</reference>
<dbReference type="HOGENOM" id="CLU_2046331_0_0_10"/>
<dbReference type="AlphaFoldDB" id="H2BT04"/>
<sequence length="120" mass="13654">MKKLSFYEAPASLYPNRTSQVNIDFLQAKNIFLSGEFLPMGINSFKENLIKRQANVQPEITPETEILICGKYPDWILVEEATLYGIKIIFVDKAGELFNRIAAKLIKNKTDSPVKELMEA</sequence>
<evidence type="ECO:0000313" key="1">
    <source>
        <dbReference type="EMBL" id="EHQ01534.1"/>
    </source>
</evidence>
<gene>
    <name evidence="1" type="ORF">Gilli_0837</name>
</gene>